<dbReference type="VEuPathDB" id="FungiDB:H257_01227"/>
<evidence type="ECO:0000313" key="4">
    <source>
        <dbReference type="EMBL" id="KAF0768988.1"/>
    </source>
</evidence>
<comment type="caution">
    <text evidence="4">The sequence shown here is derived from an EMBL/GenBank/DDBJ whole genome shotgun (WGS) entry which is preliminary data.</text>
</comment>
<sequence length="425" mass="46537">WREFLNPVGQIVQTGERWAVNHMSVPSTNQTHRFATFGTAQSFIVYIMAESPPAKLALSVAPPTAVSESIQIKKEPQGPTSARKESIGWMSDDLMGMITHTPPAFSPGSLTLPSTKRNRSGSISGRLLSASDLEEKGFIDRYQKGVLKDLIISGDEKLQKALETFEQGDPTALEGTPLCLRSSLNHPHFCELMAKMVALLDSGALNRKSSVDLLDDLDLGFLNVGSLGDTPKEDYTSRQTLDEWDEIGFDSAFADISSRDLMEGEYLGSSLGNSLPNSLPSMGLGGMTPPSSFSFAEHDFLDQSSKLGADGVKIKHEPSDGLTSRPIGIPGAARLNASAFLSGTLNTTAGGLSDADKKAAFVGAYSPDSRRKRVEKFLDKRQKRVWRKEVKYDVRKNFADSRLRVKGRFVKKEDEQLLRELLSFT</sequence>
<evidence type="ECO:0000259" key="3">
    <source>
        <dbReference type="PROSITE" id="PS51017"/>
    </source>
</evidence>
<feature type="non-terminal residue" evidence="4">
    <location>
        <position position="1"/>
    </location>
</feature>
<dbReference type="PANTHER" id="PTHR31319:SF77">
    <property type="entry name" value="ZINC FINGER PROTEIN CONSTANS-LIKE 4"/>
    <property type="match status" value="1"/>
</dbReference>
<evidence type="ECO:0000256" key="1">
    <source>
        <dbReference type="ARBA" id="ARBA00004123"/>
    </source>
</evidence>
<comment type="subcellular location">
    <subcellularLocation>
        <location evidence="1">Nucleus</location>
    </subcellularLocation>
</comment>
<keyword evidence="2" id="KW-0539">Nucleus</keyword>
<dbReference type="Pfam" id="PF06203">
    <property type="entry name" value="CCT"/>
    <property type="match status" value="1"/>
</dbReference>
<reference evidence="4 5" key="1">
    <citation type="submission" date="2019-06" db="EMBL/GenBank/DDBJ databases">
        <title>Genomics analysis of Aphanomyces spp. identifies a new class of oomycete effector associated with host adaptation.</title>
        <authorList>
            <person name="Gaulin E."/>
        </authorList>
    </citation>
    <scope>NUCLEOTIDE SEQUENCE [LARGE SCALE GENOMIC DNA]</scope>
    <source>
        <strain evidence="4 5">E</strain>
    </source>
</reference>
<gene>
    <name evidence="4" type="ORF">AaE_002736</name>
</gene>
<organism evidence="4 5">
    <name type="scientific">Aphanomyces astaci</name>
    <name type="common">Crayfish plague agent</name>
    <dbReference type="NCBI Taxonomy" id="112090"/>
    <lineage>
        <taxon>Eukaryota</taxon>
        <taxon>Sar</taxon>
        <taxon>Stramenopiles</taxon>
        <taxon>Oomycota</taxon>
        <taxon>Saprolegniomycetes</taxon>
        <taxon>Saprolegniales</taxon>
        <taxon>Verrucalvaceae</taxon>
        <taxon>Aphanomyces</taxon>
    </lineage>
</organism>
<evidence type="ECO:0000256" key="2">
    <source>
        <dbReference type="ARBA" id="ARBA00023242"/>
    </source>
</evidence>
<dbReference type="PROSITE" id="PS51017">
    <property type="entry name" value="CCT"/>
    <property type="match status" value="1"/>
</dbReference>
<feature type="domain" description="CCT" evidence="3">
    <location>
        <begin position="370"/>
        <end position="412"/>
    </location>
</feature>
<dbReference type="InterPro" id="IPR045281">
    <property type="entry name" value="CONSTANS-like"/>
</dbReference>
<dbReference type="PANTHER" id="PTHR31319">
    <property type="entry name" value="ZINC FINGER PROTEIN CONSTANS-LIKE 4"/>
    <property type="match status" value="1"/>
</dbReference>
<dbReference type="Proteomes" id="UP000469452">
    <property type="component" value="Unassembled WGS sequence"/>
</dbReference>
<dbReference type="InterPro" id="IPR010402">
    <property type="entry name" value="CCT_domain"/>
</dbReference>
<dbReference type="AlphaFoldDB" id="A0A6A5AVN1"/>
<protein>
    <recommendedName>
        <fullName evidence="3">CCT domain-containing protein</fullName>
    </recommendedName>
</protein>
<proteinExistence type="predicted"/>
<dbReference type="GO" id="GO:0005634">
    <property type="term" value="C:nucleus"/>
    <property type="evidence" value="ECO:0007669"/>
    <property type="project" value="UniProtKB-SubCell"/>
</dbReference>
<dbReference type="EMBL" id="VJMI01005567">
    <property type="protein sequence ID" value="KAF0768988.1"/>
    <property type="molecule type" value="Genomic_DNA"/>
</dbReference>
<accession>A0A6A5AVN1</accession>
<name>A0A6A5AVN1_APHAT</name>
<evidence type="ECO:0000313" key="5">
    <source>
        <dbReference type="Proteomes" id="UP000469452"/>
    </source>
</evidence>